<gene>
    <name evidence="13" type="ORF">MNBD_ALPHA02-672</name>
</gene>
<evidence type="ECO:0000313" key="13">
    <source>
        <dbReference type="EMBL" id="VAV94530.1"/>
    </source>
</evidence>
<feature type="transmembrane region" description="Helical" evidence="12">
    <location>
        <begin position="57"/>
        <end position="80"/>
    </location>
</feature>
<dbReference type="PANTHER" id="PTHR40255:SF1">
    <property type="entry name" value="PROTOPORPHYRINOGEN IX OXIDASE"/>
    <property type="match status" value="1"/>
</dbReference>
<dbReference type="GO" id="GO:0046872">
    <property type="term" value="F:metal ion binding"/>
    <property type="evidence" value="ECO:0007669"/>
    <property type="project" value="UniProtKB-KW"/>
</dbReference>
<dbReference type="PANTHER" id="PTHR40255">
    <property type="entry name" value="UPF0093 MEMBRANE PROTEIN SLR1790"/>
    <property type="match status" value="1"/>
</dbReference>
<dbReference type="GO" id="GO:0016491">
    <property type="term" value="F:oxidoreductase activity"/>
    <property type="evidence" value="ECO:0007669"/>
    <property type="project" value="UniProtKB-KW"/>
</dbReference>
<keyword evidence="8 13" id="KW-0560">Oxidoreductase</keyword>
<organism evidence="13">
    <name type="scientific">hydrothermal vent metagenome</name>
    <dbReference type="NCBI Taxonomy" id="652676"/>
    <lineage>
        <taxon>unclassified sequences</taxon>
        <taxon>metagenomes</taxon>
        <taxon>ecological metagenomes</taxon>
    </lineage>
</organism>
<dbReference type="AlphaFoldDB" id="A0A3B0RMQ5"/>
<protein>
    <submittedName>
        <fullName evidence="13">Protoporphyrinogen IX oxidase, novel form, HemJ</fullName>
        <ecNumber evidence="13">1.3.-.-</ecNumber>
    </submittedName>
</protein>
<keyword evidence="7 12" id="KW-1133">Transmembrane helix</keyword>
<evidence type="ECO:0000256" key="4">
    <source>
        <dbReference type="ARBA" id="ARBA00022617"/>
    </source>
</evidence>
<evidence type="ECO:0000256" key="3">
    <source>
        <dbReference type="ARBA" id="ARBA00022475"/>
    </source>
</evidence>
<reference evidence="13" key="1">
    <citation type="submission" date="2018-06" db="EMBL/GenBank/DDBJ databases">
        <authorList>
            <person name="Zhirakovskaya E."/>
        </authorList>
    </citation>
    <scope>NUCLEOTIDE SEQUENCE</scope>
</reference>
<proteinExistence type="inferred from homology"/>
<evidence type="ECO:0000256" key="5">
    <source>
        <dbReference type="ARBA" id="ARBA00022692"/>
    </source>
</evidence>
<dbReference type="HAMAP" id="MF_02239">
    <property type="entry name" value="HemJ"/>
    <property type="match status" value="1"/>
</dbReference>
<evidence type="ECO:0000256" key="6">
    <source>
        <dbReference type="ARBA" id="ARBA00022723"/>
    </source>
</evidence>
<keyword evidence="6" id="KW-0479">Metal-binding</keyword>
<feature type="transmembrane region" description="Helical" evidence="12">
    <location>
        <begin position="126"/>
        <end position="144"/>
    </location>
</feature>
<keyword evidence="3" id="KW-1003">Cell membrane</keyword>
<sequence length="147" mass="17780">MIAFFHENYLWFLSLHIISVISWMAGMFYMPRLFVYHCRLEVGTESYEMFMEMERKLIRIIINPAMIFTWIFGLSLAFGQDVWGDHWFQVKLFIVIAMSGFHGFLSRWRRQFARGENYHSVRFYRIVNEIPTLLMFAIVFLVILKPF</sequence>
<keyword evidence="9" id="KW-0408">Iron</keyword>
<feature type="transmembrane region" description="Helical" evidence="12">
    <location>
        <begin position="86"/>
        <end position="105"/>
    </location>
</feature>
<evidence type="ECO:0000256" key="11">
    <source>
        <dbReference type="ARBA" id="ARBA00023444"/>
    </source>
</evidence>
<dbReference type="Pfam" id="PF03653">
    <property type="entry name" value="UPF0093"/>
    <property type="match status" value="1"/>
</dbReference>
<keyword evidence="5 12" id="KW-0812">Transmembrane</keyword>
<dbReference type="GO" id="GO:0005886">
    <property type="term" value="C:plasma membrane"/>
    <property type="evidence" value="ECO:0007669"/>
    <property type="project" value="UniProtKB-SubCell"/>
</dbReference>
<evidence type="ECO:0000256" key="8">
    <source>
        <dbReference type="ARBA" id="ARBA00023002"/>
    </source>
</evidence>
<evidence type="ECO:0000256" key="12">
    <source>
        <dbReference type="SAM" id="Phobius"/>
    </source>
</evidence>
<keyword evidence="10 12" id="KW-0472">Membrane</keyword>
<evidence type="ECO:0000256" key="7">
    <source>
        <dbReference type="ARBA" id="ARBA00022989"/>
    </source>
</evidence>
<dbReference type="NCBIfam" id="TIGR00701">
    <property type="entry name" value="protoporphyrinogen oxidase HemJ"/>
    <property type="match status" value="1"/>
</dbReference>
<comment type="subcellular location">
    <subcellularLocation>
        <location evidence="2">Cell membrane</location>
        <topology evidence="2">Multi-pass membrane protein</topology>
    </subcellularLocation>
</comment>
<dbReference type="PIRSF" id="PIRSF004638">
    <property type="entry name" value="UCP004638"/>
    <property type="match status" value="1"/>
</dbReference>
<comment type="pathway">
    <text evidence="11">Porphyrin-containing compound metabolism.</text>
</comment>
<comment type="cofactor">
    <cofactor evidence="1">
        <name>heme b</name>
        <dbReference type="ChEBI" id="CHEBI:60344"/>
    </cofactor>
</comment>
<name>A0A3B0RMQ5_9ZZZZ</name>
<evidence type="ECO:0000256" key="1">
    <source>
        <dbReference type="ARBA" id="ARBA00001970"/>
    </source>
</evidence>
<dbReference type="EC" id="1.3.-.-" evidence="13"/>
<evidence type="ECO:0000256" key="10">
    <source>
        <dbReference type="ARBA" id="ARBA00023136"/>
    </source>
</evidence>
<dbReference type="EMBL" id="UOED01000092">
    <property type="protein sequence ID" value="VAV94530.1"/>
    <property type="molecule type" value="Genomic_DNA"/>
</dbReference>
<evidence type="ECO:0000256" key="2">
    <source>
        <dbReference type="ARBA" id="ARBA00004651"/>
    </source>
</evidence>
<keyword evidence="4" id="KW-0349">Heme</keyword>
<feature type="transmembrane region" description="Helical" evidence="12">
    <location>
        <begin position="12"/>
        <end position="30"/>
    </location>
</feature>
<accession>A0A3B0RMQ5</accession>
<dbReference type="InterPro" id="IPR005265">
    <property type="entry name" value="HemJ-like"/>
</dbReference>
<evidence type="ECO:0000256" key="9">
    <source>
        <dbReference type="ARBA" id="ARBA00023004"/>
    </source>
</evidence>